<evidence type="ECO:0000313" key="1">
    <source>
        <dbReference type="EMBL" id="KAL3678680.1"/>
    </source>
</evidence>
<accession>A0ABD3GKQ8</accession>
<dbReference type="Proteomes" id="UP001633002">
    <property type="component" value="Unassembled WGS sequence"/>
</dbReference>
<dbReference type="EMBL" id="JBJQOH010000007">
    <property type="protein sequence ID" value="KAL3678680.1"/>
    <property type="molecule type" value="Genomic_DNA"/>
</dbReference>
<keyword evidence="2" id="KW-1185">Reference proteome</keyword>
<organism evidence="1 2">
    <name type="scientific">Riccia sorocarpa</name>
    <dbReference type="NCBI Taxonomy" id="122646"/>
    <lineage>
        <taxon>Eukaryota</taxon>
        <taxon>Viridiplantae</taxon>
        <taxon>Streptophyta</taxon>
        <taxon>Embryophyta</taxon>
        <taxon>Marchantiophyta</taxon>
        <taxon>Marchantiopsida</taxon>
        <taxon>Marchantiidae</taxon>
        <taxon>Marchantiales</taxon>
        <taxon>Ricciaceae</taxon>
        <taxon>Riccia</taxon>
    </lineage>
</organism>
<comment type="caution">
    <text evidence="1">The sequence shown here is derived from an EMBL/GenBank/DDBJ whole genome shotgun (WGS) entry which is preliminary data.</text>
</comment>
<proteinExistence type="predicted"/>
<protein>
    <submittedName>
        <fullName evidence="1">Uncharacterized protein</fullName>
    </submittedName>
</protein>
<gene>
    <name evidence="1" type="ORF">R1sor_021636</name>
</gene>
<sequence length="380" mass="44402">MARPKMMATMKKRARVEKPKDDTAYCAWMKIEERLFDGIIRFFDKTFNKGVTRKELKKTYRVDRKFLKEITSFLSEAEVAALKRNIKWKGIPTVLENKLTALYKEGNEGYLNEKMEPYSIVETCGDLGSSKVPLDVSSPELVIADLTTSPDWDQSSFERLFSLFYQCRDIKFVLVAYILDAVILDFLTLFNKFKHLELAISFKFHVGFYEADMKKEESKFPMKGQGFLKVVVFITAHGQEFSECPLDRKTNLLCKKPLVDDDYYLRQPRGETEEQRKDWILNHAPSWNMVDNEKLPKKGRVHVYCKRQEDIEDMIYNWSTCRGIVIDIFSGGVVLRAGLQAARHFISFVRSSQEAIFLQSFVKRLKVHCPNTKAWCYRYI</sequence>
<evidence type="ECO:0000313" key="2">
    <source>
        <dbReference type="Proteomes" id="UP001633002"/>
    </source>
</evidence>
<name>A0ABD3GKQ8_9MARC</name>
<reference evidence="1 2" key="1">
    <citation type="submission" date="2024-09" db="EMBL/GenBank/DDBJ databases">
        <title>Chromosome-scale assembly of Riccia sorocarpa.</title>
        <authorList>
            <person name="Paukszto L."/>
        </authorList>
    </citation>
    <scope>NUCLEOTIDE SEQUENCE [LARGE SCALE GENOMIC DNA]</scope>
    <source>
        <strain evidence="1">LP-2024</strain>
        <tissue evidence="1">Aerial parts of the thallus</tissue>
    </source>
</reference>
<dbReference type="AlphaFoldDB" id="A0ABD3GKQ8"/>